<dbReference type="Proteomes" id="UP000663862">
    <property type="component" value="Unassembled WGS sequence"/>
</dbReference>
<protein>
    <submittedName>
        <fullName evidence="1">Uncharacterized protein</fullName>
    </submittedName>
</protein>
<accession>A0A821K750</accession>
<comment type="caution">
    <text evidence="1">The sequence shown here is derived from an EMBL/GenBank/DDBJ whole genome shotgun (WGS) entry which is preliminary data.</text>
</comment>
<evidence type="ECO:0000313" key="1">
    <source>
        <dbReference type="EMBL" id="CAF4729795.1"/>
    </source>
</evidence>
<dbReference type="AlphaFoldDB" id="A0A821K750"/>
<feature type="non-terminal residue" evidence="1">
    <location>
        <position position="1"/>
    </location>
</feature>
<reference evidence="1" key="1">
    <citation type="submission" date="2021-02" db="EMBL/GenBank/DDBJ databases">
        <authorList>
            <person name="Nowell W R."/>
        </authorList>
    </citation>
    <scope>NUCLEOTIDE SEQUENCE</scope>
</reference>
<evidence type="ECO:0000313" key="2">
    <source>
        <dbReference type="Proteomes" id="UP000663862"/>
    </source>
</evidence>
<dbReference type="EMBL" id="CAJOBQ010017450">
    <property type="protein sequence ID" value="CAF4729795.1"/>
    <property type="molecule type" value="Genomic_DNA"/>
</dbReference>
<organism evidence="1 2">
    <name type="scientific">Rotaria socialis</name>
    <dbReference type="NCBI Taxonomy" id="392032"/>
    <lineage>
        <taxon>Eukaryota</taxon>
        <taxon>Metazoa</taxon>
        <taxon>Spiralia</taxon>
        <taxon>Gnathifera</taxon>
        <taxon>Rotifera</taxon>
        <taxon>Eurotatoria</taxon>
        <taxon>Bdelloidea</taxon>
        <taxon>Philodinida</taxon>
        <taxon>Philodinidae</taxon>
        <taxon>Rotaria</taxon>
    </lineage>
</organism>
<gene>
    <name evidence="1" type="ORF">TSG867_LOCUS34315</name>
</gene>
<sequence length="45" mass="5168">EINYVRGCINQIEAVRPEMPTVRENGCWAASDKYIVCIRTVIKDI</sequence>
<proteinExistence type="predicted"/>
<name>A0A821K750_9BILA</name>